<protein>
    <submittedName>
        <fullName evidence="4">Uncharacterized protein</fullName>
    </submittedName>
</protein>
<feature type="compositionally biased region" description="Low complexity" evidence="3">
    <location>
        <begin position="1669"/>
        <end position="1692"/>
    </location>
</feature>
<dbReference type="PANTHER" id="PTHR15502">
    <property type="entry name" value="CALCINEURIN-BINDING PROTEIN CABIN 1-RELATED"/>
    <property type="match status" value="1"/>
</dbReference>
<feature type="compositionally biased region" description="Basic and acidic residues" evidence="3">
    <location>
        <begin position="1563"/>
        <end position="1572"/>
    </location>
</feature>
<organism evidence="4 5">
    <name type="scientific">Naegleria lovaniensis</name>
    <name type="common">Amoeba</name>
    <dbReference type="NCBI Taxonomy" id="51637"/>
    <lineage>
        <taxon>Eukaryota</taxon>
        <taxon>Discoba</taxon>
        <taxon>Heterolobosea</taxon>
        <taxon>Tetramitia</taxon>
        <taxon>Eutetramitia</taxon>
        <taxon>Vahlkampfiidae</taxon>
        <taxon>Naegleria</taxon>
    </lineage>
</organism>
<feature type="compositionally biased region" description="Polar residues" evidence="3">
    <location>
        <begin position="445"/>
        <end position="461"/>
    </location>
</feature>
<feature type="compositionally biased region" description="Acidic residues" evidence="3">
    <location>
        <begin position="41"/>
        <end position="61"/>
    </location>
</feature>
<evidence type="ECO:0000313" key="5">
    <source>
        <dbReference type="Proteomes" id="UP000816034"/>
    </source>
</evidence>
<comment type="caution">
    <text evidence="4">The sequence shown here is derived from an EMBL/GenBank/DDBJ whole genome shotgun (WGS) entry which is preliminary data.</text>
</comment>
<comment type="subcellular location">
    <subcellularLocation>
        <location evidence="1">Nucleus</location>
    </subcellularLocation>
</comment>
<gene>
    <name evidence="4" type="ORF">C9374_007457</name>
</gene>
<feature type="compositionally biased region" description="Low complexity" evidence="3">
    <location>
        <begin position="1587"/>
        <end position="1604"/>
    </location>
</feature>
<feature type="region of interest" description="Disordered" evidence="3">
    <location>
        <begin position="1521"/>
        <end position="1785"/>
    </location>
</feature>
<feature type="compositionally biased region" description="Polar residues" evidence="3">
    <location>
        <begin position="1626"/>
        <end position="1653"/>
    </location>
</feature>
<proteinExistence type="predicted"/>
<evidence type="ECO:0000256" key="3">
    <source>
        <dbReference type="SAM" id="MobiDB-lite"/>
    </source>
</evidence>
<feature type="region of interest" description="Disordered" evidence="3">
    <location>
        <begin position="445"/>
        <end position="465"/>
    </location>
</feature>
<dbReference type="GO" id="GO:0031491">
    <property type="term" value="F:nucleosome binding"/>
    <property type="evidence" value="ECO:0007669"/>
    <property type="project" value="TreeGrafter"/>
</dbReference>
<dbReference type="GO" id="GO:0005634">
    <property type="term" value="C:nucleus"/>
    <property type="evidence" value="ECO:0007669"/>
    <property type="project" value="UniProtKB-SubCell"/>
</dbReference>
<dbReference type="GO" id="GO:0006325">
    <property type="term" value="P:chromatin organization"/>
    <property type="evidence" value="ECO:0007669"/>
    <property type="project" value="InterPro"/>
</dbReference>
<dbReference type="GeneID" id="68099911"/>
<sequence>MTDPYINLSAETNQRMDTTEDTMITSSESKNISEQLPISNVDEEDLADDEEDDEELIEEDDDMEDDFLDDDSEDGDVEVVIQQDEAPLESNIMDDRIVLPTTETFEKDDILSTHHEEEETITTITNDLIDENQNDDEIATTLETTETATTTGQEIPTTSSSSSANQSCFSALVSAFLKGKQNIVAEKEESLAKNIYSTALNFHSKGDFNTAIDYYNRLLNREFIANAVSEKVDEYAYFDIKSNVFLYLKFLALKNLGSAFMSIQKFLEASICLAKALAIDASDVSLWYDYAVSSITINDLSTARLALEQTLIINPNHHLATMQLLELLYIIGDVEECNILSKQILKYDPHNKAAQFIHSECNPNPFNLIFFSTSPLNDLTRKWTMFACPGVEQESPKLYRITLKELDWTNILTRVCSLYSNLLKQGQLDSIVKLVYERPSQISTDNAETTPLSADGESSQNGKRKRTFVEKLQTPSKFSKQMSGVAKDIFNIVTFSEHAKNDITYRNEKAENCVVTCDELPNINLHQMLEPVVVKPVLELMRILTEKLTRDCWTYKWPEVVVKGVCFSAFSLMKHKIELSFECKLCVAEILCGSYEKDTSTEINLSKARRIFSNMEAQLLSSRNSLNITPTNVIRLLWVRGVIDQHMGNSPSAKKWLDQCLTKFQEFSSQEILLPNCNKNNKINQDSIHRKLNEMSFNKKVDLMSKLVTQHQYFQALSNISREFLISLPSGARSTVKELLYKSLKHIDSLESISYDTLLHILHFLLADVTKQTIENVNLKPFKALLPKVVKKVSSTEDLNHDVAEIVAMKVLIILEVEFFVTRKDESDVLSLTYLVELFYYLATFQSNTKRKEYLQLIRKKLFPDMKKRIKPFLVFMLKEFYNLLKQVPEKSNEKTALLHEVSVSIYYLYGKFIPLTEHESLPKTAPFQGAQESIEKDKDTCLLLFNTIDEFLESRLEKTTKVRKQIPEVLAMICNAFNTLPEEAQSAKLEITRVIDDETVDLDNPITIPTVLFNDNVKVLYEKCFYFLSVYKNKSITTENIFDVADEYSECVYLLRKSVCCKPMDFSYWDALSEKYWKILQFMFAVADSPAIRESFQFKEASVRANIGLPEEVSSFKSDLESIIFKCLHCLQVCLQLASKNDEVYSINLKLGQLLFDMLDCTKILDGQLSLLENRKKSYFANHCFQYLESAAKIDKRDSQILFLMARIREKFHAPSSEYLPLYLSALKATPPRNPRMENIYFYYVLSLLNILQDDQNNNIEEKYLYQIDVDTSAIITAPDVKCPIINNLPINNPSTNLKIWTSLLSGVQDVLKLFPSSFRYAYLVAKILKSKQGPWASKKAAEEVLASVISKKENKQMPPTIEFHSKYEFGPTIEKRHQREWKASTLSLFLEILASNRNIEYLLFIIYWLKHNLLERDKHLFSLYPEVLYYASKTLTSIHTEKPSQDLIPYAVPIYCYISDLANKDQQLANAHGAIKTLLEKHPKTKDLMTSKQAEKKLREFYEKEYLVDIVKFKKVEKKDDKESKSEKKKEKKTKDKTESKTKKDMKKEDKKKEGKTKKKDKTESKDKTPEKKKKKSKNEKKSEVASSSSSTTSTTTTTTIEQIQFHMETPTKKKKKNQDEKSSSVMTATNNTLISTPPSKSQSNNSNHTTPPGKGLIFHHFQPQASSTQKSSLSSKKPSPSSSSGLKSLVETSFSLPLGLFPPQPSSTRLGSDIASSSSVISGESLPIAPITSASSASNNKSHLSQILSPPRKEPSKSSATSPEKSSFVSEDVIIVSDSDSE</sequence>
<dbReference type="InterPro" id="IPR033053">
    <property type="entry name" value="Hir3/CABIN1"/>
</dbReference>
<dbReference type="Gene3D" id="1.25.40.10">
    <property type="entry name" value="Tetratricopeptide repeat domain"/>
    <property type="match status" value="1"/>
</dbReference>
<feature type="compositionally biased region" description="Low complexity" evidence="3">
    <location>
        <begin position="1715"/>
        <end position="1743"/>
    </location>
</feature>
<keyword evidence="2" id="KW-0539">Nucleus</keyword>
<evidence type="ECO:0000313" key="4">
    <source>
        <dbReference type="EMBL" id="KAG2379318.1"/>
    </source>
</evidence>
<dbReference type="EMBL" id="PYSW02000029">
    <property type="protein sequence ID" value="KAG2379318.1"/>
    <property type="molecule type" value="Genomic_DNA"/>
</dbReference>
<dbReference type="Proteomes" id="UP000816034">
    <property type="component" value="Unassembled WGS sequence"/>
</dbReference>
<feature type="region of interest" description="Disordered" evidence="3">
    <location>
        <begin position="1"/>
        <end position="61"/>
    </location>
</feature>
<keyword evidence="5" id="KW-1185">Reference proteome</keyword>
<evidence type="ECO:0000256" key="1">
    <source>
        <dbReference type="ARBA" id="ARBA00004123"/>
    </source>
</evidence>
<feature type="compositionally biased region" description="Basic and acidic residues" evidence="3">
    <location>
        <begin position="1521"/>
        <end position="1555"/>
    </location>
</feature>
<evidence type="ECO:0000256" key="2">
    <source>
        <dbReference type="ARBA" id="ARBA00023242"/>
    </source>
</evidence>
<dbReference type="SUPFAM" id="SSF48452">
    <property type="entry name" value="TPR-like"/>
    <property type="match status" value="1"/>
</dbReference>
<dbReference type="RefSeq" id="XP_044546580.1">
    <property type="nucleotide sequence ID" value="XM_044697424.1"/>
</dbReference>
<feature type="compositionally biased region" description="Polar residues" evidence="3">
    <location>
        <begin position="9"/>
        <end position="38"/>
    </location>
</feature>
<dbReference type="InterPro" id="IPR011990">
    <property type="entry name" value="TPR-like_helical_dom_sf"/>
</dbReference>
<feature type="compositionally biased region" description="Low complexity" evidence="3">
    <location>
        <begin position="1760"/>
        <end position="1785"/>
    </location>
</feature>
<reference evidence="4 5" key="1">
    <citation type="journal article" date="2018" name="BMC Genomics">
        <title>The genome of Naegleria lovaniensis, the basis for a comparative approach to unravel pathogenicity factors of the human pathogenic amoeba N. fowleri.</title>
        <authorList>
            <person name="Liechti N."/>
            <person name="Schurch N."/>
            <person name="Bruggmann R."/>
            <person name="Wittwer M."/>
        </authorList>
    </citation>
    <scope>NUCLEOTIDE SEQUENCE [LARGE SCALE GENOMIC DNA]</scope>
    <source>
        <strain evidence="4 5">ATCC 30569</strain>
    </source>
</reference>
<accession>A0AA88KIW3</accession>
<dbReference type="PANTHER" id="PTHR15502:SF7">
    <property type="entry name" value="CALCINEURIN-BINDING PROTEIN CABIN-1"/>
    <property type="match status" value="1"/>
</dbReference>
<name>A0AA88KIW3_NAELO</name>